<proteinExistence type="predicted"/>
<dbReference type="EMBL" id="QSUL01000007">
    <property type="protein sequence ID" value="RGN35354.1"/>
    <property type="molecule type" value="Genomic_DNA"/>
</dbReference>
<dbReference type="Proteomes" id="UP000260983">
    <property type="component" value="Unassembled WGS sequence"/>
</dbReference>
<dbReference type="InterPro" id="IPR009057">
    <property type="entry name" value="Homeodomain-like_sf"/>
</dbReference>
<dbReference type="InterPro" id="IPR020449">
    <property type="entry name" value="Tscrpt_reg_AraC-type_HTH"/>
</dbReference>
<keyword evidence="1" id="KW-0805">Transcription regulation</keyword>
<evidence type="ECO:0000259" key="4">
    <source>
        <dbReference type="PROSITE" id="PS01124"/>
    </source>
</evidence>
<feature type="domain" description="HTH araC/xylS-type" evidence="4">
    <location>
        <begin position="181"/>
        <end position="280"/>
    </location>
</feature>
<dbReference type="PROSITE" id="PS01124">
    <property type="entry name" value="HTH_ARAC_FAMILY_2"/>
    <property type="match status" value="1"/>
</dbReference>
<gene>
    <name evidence="5" type="ORF">DXB65_12090</name>
</gene>
<evidence type="ECO:0000313" key="6">
    <source>
        <dbReference type="Proteomes" id="UP000260983"/>
    </source>
</evidence>
<organism evidence="5 6">
    <name type="scientific">Bacteroides oleiciplenus</name>
    <dbReference type="NCBI Taxonomy" id="626931"/>
    <lineage>
        <taxon>Bacteria</taxon>
        <taxon>Pseudomonadati</taxon>
        <taxon>Bacteroidota</taxon>
        <taxon>Bacteroidia</taxon>
        <taxon>Bacteroidales</taxon>
        <taxon>Bacteroidaceae</taxon>
        <taxon>Bacteroides</taxon>
    </lineage>
</organism>
<dbReference type="GO" id="GO:0003700">
    <property type="term" value="F:DNA-binding transcription factor activity"/>
    <property type="evidence" value="ECO:0007669"/>
    <property type="project" value="InterPro"/>
</dbReference>
<evidence type="ECO:0000256" key="1">
    <source>
        <dbReference type="ARBA" id="ARBA00023015"/>
    </source>
</evidence>
<dbReference type="Gene3D" id="1.10.10.60">
    <property type="entry name" value="Homeodomain-like"/>
    <property type="match status" value="1"/>
</dbReference>
<dbReference type="RefSeq" id="WP_009129172.1">
    <property type="nucleotide sequence ID" value="NZ_CABKRN010000001.1"/>
</dbReference>
<name>A0A3E5BCS4_9BACE</name>
<comment type="caution">
    <text evidence="5">The sequence shown here is derived from an EMBL/GenBank/DDBJ whole genome shotgun (WGS) entry which is preliminary data.</text>
</comment>
<dbReference type="PANTHER" id="PTHR43280:SF32">
    <property type="entry name" value="TRANSCRIPTIONAL REGULATORY PROTEIN"/>
    <property type="match status" value="1"/>
</dbReference>
<dbReference type="PRINTS" id="PR00032">
    <property type="entry name" value="HTHARAC"/>
</dbReference>
<sequence>MLIPELHIPTDFITDDHIGREKLLAYFANLKKTKTLIFALCIQGRIKVTINLVQYNIGSGTVIAIPTNSFIQVVKASEDIQMRAILFSLRFIHEAHLDKSIIDTFYIINEHPLLPLPGKIFNIYTDTFSLLGKIYRDAPFLFSRATLKSILEALLQGFTELSQRKALLKVAPPDKQSFIFRQFVRLVQEHHVQQHQVQFYAAVMGLKPTQLCHIVKKKSEGQTAMEIINNVLILNARTLLRATSTPVKDIALNLGFNNASFFNKFFKKHVGMTPQQFRNAEK</sequence>
<protein>
    <submittedName>
        <fullName evidence="5">AraC family transcriptional regulator</fullName>
    </submittedName>
</protein>
<dbReference type="InterPro" id="IPR018060">
    <property type="entry name" value="HTH_AraC"/>
</dbReference>
<evidence type="ECO:0000256" key="3">
    <source>
        <dbReference type="ARBA" id="ARBA00023163"/>
    </source>
</evidence>
<dbReference type="Pfam" id="PF12833">
    <property type="entry name" value="HTH_18"/>
    <property type="match status" value="1"/>
</dbReference>
<dbReference type="PANTHER" id="PTHR43280">
    <property type="entry name" value="ARAC-FAMILY TRANSCRIPTIONAL REGULATOR"/>
    <property type="match status" value="1"/>
</dbReference>
<dbReference type="SUPFAM" id="SSF46689">
    <property type="entry name" value="Homeodomain-like"/>
    <property type="match status" value="1"/>
</dbReference>
<keyword evidence="3" id="KW-0804">Transcription</keyword>
<accession>A0A3E5BCS4</accession>
<dbReference type="AlphaFoldDB" id="A0A3E5BCS4"/>
<evidence type="ECO:0000313" key="5">
    <source>
        <dbReference type="EMBL" id="RGN35354.1"/>
    </source>
</evidence>
<dbReference type="GO" id="GO:0043565">
    <property type="term" value="F:sequence-specific DNA binding"/>
    <property type="evidence" value="ECO:0007669"/>
    <property type="project" value="InterPro"/>
</dbReference>
<reference evidence="5 6" key="1">
    <citation type="submission" date="2018-08" db="EMBL/GenBank/DDBJ databases">
        <title>A genome reference for cultivated species of the human gut microbiota.</title>
        <authorList>
            <person name="Zou Y."/>
            <person name="Xue W."/>
            <person name="Luo G."/>
        </authorList>
    </citation>
    <scope>NUCLEOTIDE SEQUENCE [LARGE SCALE GENOMIC DNA]</scope>
    <source>
        <strain evidence="5 6">OM05-15BH</strain>
    </source>
</reference>
<evidence type="ECO:0000256" key="2">
    <source>
        <dbReference type="ARBA" id="ARBA00023125"/>
    </source>
</evidence>
<keyword evidence="2" id="KW-0238">DNA-binding</keyword>
<dbReference type="SMART" id="SM00342">
    <property type="entry name" value="HTH_ARAC"/>
    <property type="match status" value="1"/>
</dbReference>